<name>A0A2H0YSM6_9BACT</name>
<comment type="caution">
    <text evidence="1">The sequence shown here is derived from an EMBL/GenBank/DDBJ whole genome shotgun (WGS) entry which is preliminary data.</text>
</comment>
<proteinExistence type="predicted"/>
<evidence type="ECO:0000313" key="2">
    <source>
        <dbReference type="Proteomes" id="UP000228711"/>
    </source>
</evidence>
<accession>A0A2H0YSM6</accession>
<dbReference type="Proteomes" id="UP000228711">
    <property type="component" value="Unassembled WGS sequence"/>
</dbReference>
<dbReference type="EMBL" id="PEXV01000093">
    <property type="protein sequence ID" value="PIS41495.1"/>
    <property type="molecule type" value="Genomic_DNA"/>
</dbReference>
<protein>
    <submittedName>
        <fullName evidence="1">Uncharacterized protein</fullName>
    </submittedName>
</protein>
<reference evidence="2" key="1">
    <citation type="submission" date="2017-09" db="EMBL/GenBank/DDBJ databases">
        <title>Depth-based differentiation of microbial function through sediment-hosted aquifers and enrichment of novel symbionts in the deep terrestrial subsurface.</title>
        <authorList>
            <person name="Probst A.J."/>
            <person name="Ladd B."/>
            <person name="Jarett J.K."/>
            <person name="Geller-Mcgrath D.E."/>
            <person name="Sieber C.M.K."/>
            <person name="Emerson J.B."/>
            <person name="Anantharaman K."/>
            <person name="Thomas B.C."/>
            <person name="Malmstrom R."/>
            <person name="Stieglmeier M."/>
            <person name="Klingl A."/>
            <person name="Woyke T."/>
            <person name="Ryan C.M."/>
            <person name="Banfield J.F."/>
        </authorList>
    </citation>
    <scope>NUCLEOTIDE SEQUENCE [LARGE SCALE GENOMIC DNA]</scope>
</reference>
<dbReference type="AlphaFoldDB" id="A0A2H0YSM6"/>
<evidence type="ECO:0000313" key="1">
    <source>
        <dbReference type="EMBL" id="PIS41495.1"/>
    </source>
</evidence>
<organism evidence="1 2">
    <name type="scientific">Candidatus Kerfeldbacteria bacterium CG08_land_8_20_14_0_20_42_7</name>
    <dbReference type="NCBI Taxonomy" id="2014245"/>
    <lineage>
        <taxon>Bacteria</taxon>
        <taxon>Candidatus Kerfeldiibacteriota</taxon>
    </lineage>
</organism>
<gene>
    <name evidence="1" type="ORF">COT25_02785</name>
</gene>
<feature type="non-terminal residue" evidence="1">
    <location>
        <position position="1"/>
    </location>
</feature>
<sequence>TAINFLKKRELDSGGLIDWLEFMLADKRAHDVSTLSVIAIQVRIQHAQLILSGEIQKAECMRKDLNALSLCTHQKTPSPHIL</sequence>